<dbReference type="InParanoid" id="M1DG17"/>
<name>M1DG17_SOLTU</name>
<accession>M1DG17</accession>
<dbReference type="HOGENOM" id="CLU_2502292_0_0_1"/>
<dbReference type="GO" id="GO:0006355">
    <property type="term" value="P:regulation of DNA-templated transcription"/>
    <property type="evidence" value="ECO:0007669"/>
    <property type="project" value="InterPro"/>
</dbReference>
<organism evidence="1 2">
    <name type="scientific">Solanum tuberosum</name>
    <name type="common">Potato</name>
    <dbReference type="NCBI Taxonomy" id="4113"/>
    <lineage>
        <taxon>Eukaryota</taxon>
        <taxon>Viridiplantae</taxon>
        <taxon>Streptophyta</taxon>
        <taxon>Embryophyta</taxon>
        <taxon>Tracheophyta</taxon>
        <taxon>Spermatophyta</taxon>
        <taxon>Magnoliopsida</taxon>
        <taxon>eudicotyledons</taxon>
        <taxon>Gunneridae</taxon>
        <taxon>Pentapetalae</taxon>
        <taxon>asterids</taxon>
        <taxon>lamiids</taxon>
        <taxon>Solanales</taxon>
        <taxon>Solanaceae</taxon>
        <taxon>Solanoideae</taxon>
        <taxon>Solaneae</taxon>
        <taxon>Solanum</taxon>
    </lineage>
</organism>
<proteinExistence type="predicted"/>
<dbReference type="Gramene" id="PGSC0003DMT400088473">
    <property type="protein sequence ID" value="PGSC0003DMT400088473"/>
    <property type="gene ID" value="PGSC0003DMG400038044"/>
</dbReference>
<reference evidence="2" key="1">
    <citation type="journal article" date="2011" name="Nature">
        <title>Genome sequence and analysis of the tuber crop potato.</title>
        <authorList>
            <consortium name="The Potato Genome Sequencing Consortium"/>
        </authorList>
    </citation>
    <scope>NUCLEOTIDE SEQUENCE [LARGE SCALE GENOMIC DNA]</scope>
    <source>
        <strain evidence="2">cv. DM1-3 516 R44</strain>
    </source>
</reference>
<sequence length="86" mass="9688">MYNKKHNKIIDEVYNEVAICRNDHPNLLDDFTIFLPDSSIFVALLLQSLFEDECSQGGDNVTPRMQEDQIAENQKLGAANVATYGP</sequence>
<keyword evidence="2" id="KW-1185">Reference proteome</keyword>
<dbReference type="Pfam" id="PF02671">
    <property type="entry name" value="PAH"/>
    <property type="match status" value="1"/>
</dbReference>
<dbReference type="InterPro" id="IPR003822">
    <property type="entry name" value="PAH"/>
</dbReference>
<dbReference type="AlphaFoldDB" id="M1DG17"/>
<dbReference type="EnsemblPlants" id="PGSC0003DMT400088473">
    <property type="protein sequence ID" value="PGSC0003DMT400088473"/>
    <property type="gene ID" value="PGSC0003DMG400038044"/>
</dbReference>
<evidence type="ECO:0000313" key="1">
    <source>
        <dbReference type="EnsemblPlants" id="PGSC0003DMT400088473"/>
    </source>
</evidence>
<reference evidence="1" key="2">
    <citation type="submission" date="2015-06" db="UniProtKB">
        <authorList>
            <consortium name="EnsemblPlants"/>
        </authorList>
    </citation>
    <scope>IDENTIFICATION</scope>
    <source>
        <strain evidence="1">DM1-3 516 R44</strain>
    </source>
</reference>
<dbReference type="PaxDb" id="4113-PGSC0003DMT400088473"/>
<protein>
    <submittedName>
        <fullName evidence="1">Uncharacterized protein</fullName>
    </submittedName>
</protein>
<dbReference type="Proteomes" id="UP000011115">
    <property type="component" value="Unassembled WGS sequence"/>
</dbReference>
<evidence type="ECO:0000313" key="2">
    <source>
        <dbReference type="Proteomes" id="UP000011115"/>
    </source>
</evidence>